<dbReference type="UniPathway" id="UPA00143"/>
<dbReference type="InterPro" id="IPR011989">
    <property type="entry name" value="ARM-like"/>
</dbReference>
<keyword evidence="8" id="KW-0012">Acyltransferase</keyword>
<dbReference type="Gene3D" id="1.25.10.10">
    <property type="entry name" value="Leucine-rich Repeat Variant"/>
    <property type="match status" value="1"/>
</dbReference>
<name>G7I5N0_MEDTR</name>
<comment type="pathway">
    <text evidence="2">Protein modification; protein ubiquitination.</text>
</comment>
<dbReference type="HOGENOM" id="CLU_006348_0_0_1"/>
<dbReference type="EMBL" id="PSQE01000001">
    <property type="protein sequence ID" value="RHN80580.1"/>
    <property type="molecule type" value="Genomic_DNA"/>
</dbReference>
<reference evidence="8" key="4">
    <citation type="journal article" date="2018" name="Nat. Plants">
        <title>Whole-genome landscape of Medicago truncatula symbiotic genes.</title>
        <authorList>
            <person name="Pecrix Y."/>
            <person name="Gamas P."/>
            <person name="Carrere S."/>
        </authorList>
    </citation>
    <scope>NUCLEOTIDE SEQUENCE</scope>
    <source>
        <tissue evidence="8">Leaves</tissue>
    </source>
</reference>
<keyword evidence="4 8" id="KW-0808">Transferase</keyword>
<dbReference type="PANTHER" id="PTHR23315">
    <property type="entry name" value="U BOX DOMAIN-CONTAINING"/>
    <property type="match status" value="1"/>
</dbReference>
<keyword evidence="5" id="KW-0833">Ubl conjugation pathway</keyword>
<accession>G7I5N0</accession>
<dbReference type="SUPFAM" id="SSF57850">
    <property type="entry name" value="RING/U-box"/>
    <property type="match status" value="1"/>
</dbReference>
<sequence>MANNEEQKHALKDKLKELVNTIVEGDDFTVHAADEAITALSVLRDMKCSASFSRKFDHLSLPVPPQFRCPISGLIMTDPVILAIGQTYDRPFIQRWLNEVHKACPQAQRVLSHSILSPNYLVYDMISRWCKEHGIELPMPVGDIDNGEVTEAHKYRLRSLLHKLSLSALDQKEATRELRLLTKRMPSFRRLFGDSEVIQNLLSPLSPGLACIDPELHEDLITAVLNLSFDESNKRAFVEDEKLITFIIDSLKSGTIQTRSNAAAAILSLSALDINKHIIGKTDAIKNLVDLLEKGHPSSMKDALSAIFNLCIAHENKARTVREGAVQVILSKIIMDRVLVDEFLSLLALLSSHSKAVAALGSHGAVPFFMGILRDNSISDRSKENCVAILYIIFFNDKTKRKEIKEDEIANGTLSKLAQCGTSRAKRKASGILDRLNIVQSSKHIT</sequence>
<proteinExistence type="predicted"/>
<comment type="catalytic activity">
    <reaction evidence="1">
        <text>S-ubiquitinyl-[E2 ubiquitin-conjugating enzyme]-L-cysteine + [acceptor protein]-L-lysine = [E2 ubiquitin-conjugating enzyme]-L-cysteine + N(6)-ubiquitinyl-[acceptor protein]-L-lysine.</text>
        <dbReference type="EC" id="2.3.2.27"/>
    </reaction>
</comment>
<evidence type="ECO:0000313" key="10">
    <source>
        <dbReference type="Proteomes" id="UP000002051"/>
    </source>
</evidence>
<dbReference type="InterPro" id="IPR045210">
    <property type="entry name" value="RING-Ubox_PUB"/>
</dbReference>
<evidence type="ECO:0000256" key="2">
    <source>
        <dbReference type="ARBA" id="ARBA00004906"/>
    </source>
</evidence>
<dbReference type="PANTHER" id="PTHR23315:SF335">
    <property type="entry name" value="RING-TYPE E3 UBIQUITIN TRANSFERASE"/>
    <property type="match status" value="1"/>
</dbReference>
<keyword evidence="8" id="KW-0436">Ligase</keyword>
<dbReference type="EMBL" id="CM001217">
    <property type="protein sequence ID" value="AES61151.1"/>
    <property type="molecule type" value="Genomic_DNA"/>
</dbReference>
<dbReference type="GO" id="GO:0005634">
    <property type="term" value="C:nucleus"/>
    <property type="evidence" value="ECO:0000318"/>
    <property type="project" value="GO_Central"/>
</dbReference>
<dbReference type="GO" id="GO:0016567">
    <property type="term" value="P:protein ubiquitination"/>
    <property type="evidence" value="ECO:0007669"/>
    <property type="project" value="UniProtKB-UniPathway"/>
</dbReference>
<dbReference type="GO" id="GO:0005737">
    <property type="term" value="C:cytoplasm"/>
    <property type="evidence" value="ECO:0000318"/>
    <property type="project" value="GO_Central"/>
</dbReference>
<dbReference type="EC" id="2.3.2.27" evidence="3"/>
<evidence type="ECO:0000313" key="8">
    <source>
        <dbReference type="EMBL" id="RHN80580.1"/>
    </source>
</evidence>
<dbReference type="Gene3D" id="3.30.40.10">
    <property type="entry name" value="Zinc/RING finger domain, C3HC4 (zinc finger)"/>
    <property type="match status" value="1"/>
</dbReference>
<reference evidence="7 10" key="1">
    <citation type="journal article" date="2011" name="Nature">
        <title>The Medicago genome provides insight into the evolution of rhizobial symbioses.</title>
        <authorList>
            <person name="Young N.D."/>
            <person name="Debelle F."/>
            <person name="Oldroyd G.E."/>
            <person name="Geurts R."/>
            <person name="Cannon S.B."/>
            <person name="Udvardi M.K."/>
            <person name="Benedito V.A."/>
            <person name="Mayer K.F."/>
            <person name="Gouzy J."/>
            <person name="Schoof H."/>
            <person name="Van de Peer Y."/>
            <person name="Proost S."/>
            <person name="Cook D.R."/>
            <person name="Meyers B.C."/>
            <person name="Spannagl M."/>
            <person name="Cheung F."/>
            <person name="De Mita S."/>
            <person name="Krishnakumar V."/>
            <person name="Gundlach H."/>
            <person name="Zhou S."/>
            <person name="Mudge J."/>
            <person name="Bharti A.K."/>
            <person name="Murray J.D."/>
            <person name="Naoumkina M.A."/>
            <person name="Rosen B."/>
            <person name="Silverstein K.A."/>
            <person name="Tang H."/>
            <person name="Rombauts S."/>
            <person name="Zhao P.X."/>
            <person name="Zhou P."/>
            <person name="Barbe V."/>
            <person name="Bardou P."/>
            <person name="Bechner M."/>
            <person name="Bellec A."/>
            <person name="Berger A."/>
            <person name="Berges H."/>
            <person name="Bidwell S."/>
            <person name="Bisseling T."/>
            <person name="Choisne N."/>
            <person name="Couloux A."/>
            <person name="Denny R."/>
            <person name="Deshpande S."/>
            <person name="Dai X."/>
            <person name="Doyle J.J."/>
            <person name="Dudez A.M."/>
            <person name="Farmer A.D."/>
            <person name="Fouteau S."/>
            <person name="Franken C."/>
            <person name="Gibelin C."/>
            <person name="Gish J."/>
            <person name="Goldstein S."/>
            <person name="Gonzalez A.J."/>
            <person name="Green P.J."/>
            <person name="Hallab A."/>
            <person name="Hartog M."/>
            <person name="Hua A."/>
            <person name="Humphray S.J."/>
            <person name="Jeong D.H."/>
            <person name="Jing Y."/>
            <person name="Jocker A."/>
            <person name="Kenton S.M."/>
            <person name="Kim D.J."/>
            <person name="Klee K."/>
            <person name="Lai H."/>
            <person name="Lang C."/>
            <person name="Lin S."/>
            <person name="Macmil S.L."/>
            <person name="Magdelenat G."/>
            <person name="Matthews L."/>
            <person name="McCorrison J."/>
            <person name="Monaghan E.L."/>
            <person name="Mun J.H."/>
            <person name="Najar F.Z."/>
            <person name="Nicholson C."/>
            <person name="Noirot C."/>
            <person name="O'Bleness M."/>
            <person name="Paule C.R."/>
            <person name="Poulain J."/>
            <person name="Prion F."/>
            <person name="Qin B."/>
            <person name="Qu C."/>
            <person name="Retzel E.F."/>
            <person name="Riddle C."/>
            <person name="Sallet E."/>
            <person name="Samain S."/>
            <person name="Samson N."/>
            <person name="Sanders I."/>
            <person name="Saurat O."/>
            <person name="Scarpelli C."/>
            <person name="Schiex T."/>
            <person name="Segurens B."/>
            <person name="Severin A.J."/>
            <person name="Sherrier D.J."/>
            <person name="Shi R."/>
            <person name="Sims S."/>
            <person name="Singer S.R."/>
            <person name="Sinharoy S."/>
            <person name="Sterck L."/>
            <person name="Viollet A."/>
            <person name="Wang B.B."/>
            <person name="Wang K."/>
            <person name="Wang M."/>
            <person name="Wang X."/>
            <person name="Warfsmann J."/>
            <person name="Weissenbach J."/>
            <person name="White D.D."/>
            <person name="White J.D."/>
            <person name="Wiley G.B."/>
            <person name="Wincker P."/>
            <person name="Xing Y."/>
            <person name="Yang L."/>
            <person name="Yao Z."/>
            <person name="Ying F."/>
            <person name="Zhai J."/>
            <person name="Zhou L."/>
            <person name="Zuber A."/>
            <person name="Denarie J."/>
            <person name="Dixon R.A."/>
            <person name="May G.D."/>
            <person name="Schwartz D.C."/>
            <person name="Rogers J."/>
            <person name="Quetier F."/>
            <person name="Town C.D."/>
            <person name="Roe B.A."/>
        </authorList>
    </citation>
    <scope>NUCLEOTIDE SEQUENCE [LARGE SCALE GENOMIC DNA]</scope>
    <source>
        <strain evidence="7">A17</strain>
        <strain evidence="9 10">cv. Jemalong A17</strain>
    </source>
</reference>
<dbReference type="InterPro" id="IPR003613">
    <property type="entry name" value="Ubox_domain"/>
</dbReference>
<evidence type="ECO:0000256" key="3">
    <source>
        <dbReference type="ARBA" id="ARBA00012483"/>
    </source>
</evidence>
<dbReference type="GO" id="GO:0016874">
    <property type="term" value="F:ligase activity"/>
    <property type="evidence" value="ECO:0007669"/>
    <property type="project" value="UniProtKB-KW"/>
</dbReference>
<dbReference type="InterPro" id="IPR016024">
    <property type="entry name" value="ARM-type_fold"/>
</dbReference>
<evidence type="ECO:0000259" key="6">
    <source>
        <dbReference type="PROSITE" id="PS51698"/>
    </source>
</evidence>
<dbReference type="CDD" id="cd16664">
    <property type="entry name" value="RING-Ubox_PUB"/>
    <property type="match status" value="1"/>
</dbReference>
<evidence type="ECO:0000313" key="9">
    <source>
        <dbReference type="EnsemblPlants" id="AES61151"/>
    </source>
</evidence>
<dbReference type="Proteomes" id="UP000002051">
    <property type="component" value="Unassembled WGS sequence"/>
</dbReference>
<gene>
    <name evidence="9" type="primary">11435107</name>
    <name evidence="7" type="ordered locus">MTR_1g079450</name>
    <name evidence="8" type="ORF">MtrunA17_Chr1g0189811</name>
</gene>
<evidence type="ECO:0000313" key="7">
    <source>
        <dbReference type="EMBL" id="AES61151.1"/>
    </source>
</evidence>
<dbReference type="OMA" id="CFARENI"/>
<dbReference type="SUPFAM" id="SSF48371">
    <property type="entry name" value="ARM repeat"/>
    <property type="match status" value="1"/>
</dbReference>
<dbReference type="AlphaFoldDB" id="G7I5N0"/>
<dbReference type="EnsemblPlants" id="AES61151">
    <property type="protein sequence ID" value="AES61151"/>
    <property type="gene ID" value="MTR_1g079450"/>
</dbReference>
<evidence type="ECO:0000256" key="5">
    <source>
        <dbReference type="ARBA" id="ARBA00022786"/>
    </source>
</evidence>
<dbReference type="Gramene" id="rna4520">
    <property type="protein sequence ID" value="RHN80580.1"/>
    <property type="gene ID" value="gene4520"/>
</dbReference>
<dbReference type="GO" id="GO:0061630">
    <property type="term" value="F:ubiquitin protein ligase activity"/>
    <property type="evidence" value="ECO:0007669"/>
    <property type="project" value="UniProtKB-EC"/>
</dbReference>
<dbReference type="Proteomes" id="UP000265566">
    <property type="component" value="Chromosome 1"/>
</dbReference>
<dbReference type="PaxDb" id="3880-AES61151"/>
<keyword evidence="10" id="KW-1185">Reference proteome</keyword>
<dbReference type="Pfam" id="PF04564">
    <property type="entry name" value="U-box"/>
    <property type="match status" value="1"/>
</dbReference>
<reference evidence="7 10" key="2">
    <citation type="journal article" date="2014" name="BMC Genomics">
        <title>An improved genome release (version Mt4.0) for the model legume Medicago truncatula.</title>
        <authorList>
            <person name="Tang H."/>
            <person name="Krishnakumar V."/>
            <person name="Bidwell S."/>
            <person name="Rosen B."/>
            <person name="Chan A."/>
            <person name="Zhou S."/>
            <person name="Gentzbittel L."/>
            <person name="Childs K.L."/>
            <person name="Yandell M."/>
            <person name="Gundlach H."/>
            <person name="Mayer K.F."/>
            <person name="Schwartz D.C."/>
            <person name="Town C.D."/>
        </authorList>
    </citation>
    <scope>GENOME REANNOTATION</scope>
    <source>
        <strain evidence="9 10">cv. Jemalong A17</strain>
    </source>
</reference>
<dbReference type="OrthoDB" id="7537227at2759"/>
<evidence type="ECO:0000256" key="1">
    <source>
        <dbReference type="ARBA" id="ARBA00000900"/>
    </source>
</evidence>
<dbReference type="InterPro" id="IPR013083">
    <property type="entry name" value="Znf_RING/FYVE/PHD"/>
</dbReference>
<organism evidence="7 10">
    <name type="scientific">Medicago truncatula</name>
    <name type="common">Barrel medic</name>
    <name type="synonym">Medicago tribuloides</name>
    <dbReference type="NCBI Taxonomy" id="3880"/>
    <lineage>
        <taxon>Eukaryota</taxon>
        <taxon>Viridiplantae</taxon>
        <taxon>Streptophyta</taxon>
        <taxon>Embryophyta</taxon>
        <taxon>Tracheophyta</taxon>
        <taxon>Spermatophyta</taxon>
        <taxon>Magnoliopsida</taxon>
        <taxon>eudicotyledons</taxon>
        <taxon>Gunneridae</taxon>
        <taxon>Pentapetalae</taxon>
        <taxon>rosids</taxon>
        <taxon>fabids</taxon>
        <taxon>Fabales</taxon>
        <taxon>Fabaceae</taxon>
        <taxon>Papilionoideae</taxon>
        <taxon>50 kb inversion clade</taxon>
        <taxon>NPAAA clade</taxon>
        <taxon>Hologalegina</taxon>
        <taxon>IRL clade</taxon>
        <taxon>Trifolieae</taxon>
        <taxon>Medicago</taxon>
    </lineage>
</organism>
<feature type="domain" description="U-box" evidence="6">
    <location>
        <begin position="62"/>
        <end position="136"/>
    </location>
</feature>
<evidence type="ECO:0000256" key="4">
    <source>
        <dbReference type="ARBA" id="ARBA00022679"/>
    </source>
</evidence>
<protein>
    <recommendedName>
        <fullName evidence="3">RING-type E3 ubiquitin transferase</fullName>
        <ecNumber evidence="3">2.3.2.27</ecNumber>
    </recommendedName>
</protein>
<reference evidence="9" key="3">
    <citation type="submission" date="2015-04" db="UniProtKB">
        <authorList>
            <consortium name="EnsemblPlants"/>
        </authorList>
    </citation>
    <scope>IDENTIFICATION</scope>
    <source>
        <strain evidence="9">cv. Jemalong A17</strain>
    </source>
</reference>
<dbReference type="PROSITE" id="PS51698">
    <property type="entry name" value="U_BOX"/>
    <property type="match status" value="1"/>
</dbReference>
<dbReference type="eggNOG" id="KOG0167">
    <property type="taxonomic scope" value="Eukaryota"/>
</dbReference>
<dbReference type="KEGG" id="mtr:11435107"/>
<dbReference type="SMART" id="SM00504">
    <property type="entry name" value="Ubox"/>
    <property type="match status" value="1"/>
</dbReference>